<dbReference type="EMBL" id="UARG01000017">
    <property type="protein sequence ID" value="SQA77620.1"/>
    <property type="molecule type" value="Genomic_DNA"/>
</dbReference>
<evidence type="ECO:0000259" key="1">
    <source>
        <dbReference type="PROSITE" id="PS51352"/>
    </source>
</evidence>
<evidence type="ECO:0000313" key="6">
    <source>
        <dbReference type="Proteomes" id="UP000250169"/>
    </source>
</evidence>
<evidence type="ECO:0000313" key="2">
    <source>
        <dbReference type="EMBL" id="SQA77620.1"/>
    </source>
</evidence>
<dbReference type="EMBL" id="CP110230">
    <property type="protein sequence ID" value="UZD40476.1"/>
    <property type="molecule type" value="Genomic_DNA"/>
</dbReference>
<dbReference type="Proteomes" id="UP000249891">
    <property type="component" value="Unassembled WGS sequence"/>
</dbReference>
<dbReference type="AlphaFoldDB" id="A0A2X2TMS5"/>
<dbReference type="EMBL" id="UAVS01000005">
    <property type="protein sequence ID" value="SQA94150.1"/>
    <property type="molecule type" value="Genomic_DNA"/>
</dbReference>
<protein>
    <submittedName>
        <fullName evidence="4">Redoxin domain-containing protein</fullName>
    </submittedName>
    <submittedName>
        <fullName evidence="2">Thiol-disulfide oxidoreductase</fullName>
    </submittedName>
</protein>
<evidence type="ECO:0000313" key="3">
    <source>
        <dbReference type="EMBL" id="SQA94150.1"/>
    </source>
</evidence>
<name>A0A2X2TMS5_CAPOC</name>
<dbReference type="Proteomes" id="UP001163262">
    <property type="component" value="Chromosome"/>
</dbReference>
<dbReference type="InterPro" id="IPR036249">
    <property type="entry name" value="Thioredoxin-like_sf"/>
</dbReference>
<organism evidence="2 5">
    <name type="scientific">Capnocytophaga ochracea</name>
    <dbReference type="NCBI Taxonomy" id="1018"/>
    <lineage>
        <taxon>Bacteria</taxon>
        <taxon>Pseudomonadati</taxon>
        <taxon>Bacteroidota</taxon>
        <taxon>Flavobacteriia</taxon>
        <taxon>Flavobacteriales</taxon>
        <taxon>Flavobacteriaceae</taxon>
        <taxon>Capnocytophaga</taxon>
    </lineage>
</organism>
<reference evidence="4" key="2">
    <citation type="submission" date="2022-10" db="EMBL/GenBank/DDBJ databases">
        <title>Complete genome sequence of Capnocytophaga ochracea KCOM 2812 isolated from actinomycosis lesion.</title>
        <authorList>
            <person name="Kook J.-K."/>
            <person name="Park S.-N."/>
            <person name="Lim Y.K."/>
        </authorList>
    </citation>
    <scope>NUCLEOTIDE SEQUENCE</scope>
    <source>
        <strain evidence="4">KCOM 28121</strain>
    </source>
</reference>
<proteinExistence type="predicted"/>
<feature type="domain" description="Thioredoxin" evidence="1">
    <location>
        <begin position="41"/>
        <end position="184"/>
    </location>
</feature>
<dbReference type="InterPro" id="IPR013766">
    <property type="entry name" value="Thioredoxin_domain"/>
</dbReference>
<dbReference type="RefSeq" id="WP_009417578.1">
    <property type="nucleotide sequence ID" value="NZ_CP110229.1"/>
</dbReference>
<dbReference type="SUPFAM" id="SSF52833">
    <property type="entry name" value="Thioredoxin-like"/>
    <property type="match status" value="1"/>
</dbReference>
<dbReference type="PROSITE" id="PS51352">
    <property type="entry name" value="THIOREDOXIN_2"/>
    <property type="match status" value="1"/>
</dbReference>
<accession>A0A2X2TMS5</accession>
<gene>
    <name evidence="3" type="ORF">NCTC11545_01534</name>
    <name evidence="2" type="ORF">NCTC11546_00834</name>
    <name evidence="4" type="ORF">OL231_09915</name>
</gene>
<sequence>MKKRTILNLLLILFVLSFFVTPLGYESKILLQRVFAGSVDIIPADKARKIDFDWQLKDRNNVQFNYSQTEGKKPSFVYFFSSWREISVADLYAVEKLYDAYKDKVDFYIITNELPEPVDEMMQKRNFHFKVTYLIIEAPKKPFDPDKIPAGYIVDKNGYVRAQKDGIARWNSDAVHQLLDSLTQ</sequence>
<evidence type="ECO:0000313" key="5">
    <source>
        <dbReference type="Proteomes" id="UP000249891"/>
    </source>
</evidence>
<reference evidence="5 6" key="1">
    <citation type="submission" date="2018-06" db="EMBL/GenBank/DDBJ databases">
        <authorList>
            <consortium name="Pathogen Informatics"/>
            <person name="Doyle S."/>
        </authorList>
    </citation>
    <scope>NUCLEOTIDE SEQUENCE [LARGE SCALE GENOMIC DNA]</scope>
    <source>
        <strain evidence="3 6">NCTC11545</strain>
        <strain evidence="2 5">NCTC11546</strain>
    </source>
</reference>
<dbReference type="Gene3D" id="3.40.30.10">
    <property type="entry name" value="Glutaredoxin"/>
    <property type="match status" value="1"/>
</dbReference>
<dbReference type="Proteomes" id="UP000250169">
    <property type="component" value="Unassembled WGS sequence"/>
</dbReference>
<evidence type="ECO:0000313" key="4">
    <source>
        <dbReference type="EMBL" id="UZD40476.1"/>
    </source>
</evidence>